<sequence length="82" mass="9669">MLTLASCFNNMIKAQMRINPDKDETKQRIHIQVQTPHLLPITVQKKSTRDTCQAGYLEFQFWRLLASWELSRKEKCVIGLDY</sequence>
<protein>
    <submittedName>
        <fullName evidence="1">Uncharacterized protein</fullName>
    </submittedName>
</protein>
<organism evidence="1 2">
    <name type="scientific">Kalanchoe fedtschenkoi</name>
    <name type="common">Lavender scallops</name>
    <name type="synonym">South American air plant</name>
    <dbReference type="NCBI Taxonomy" id="63787"/>
    <lineage>
        <taxon>Eukaryota</taxon>
        <taxon>Viridiplantae</taxon>
        <taxon>Streptophyta</taxon>
        <taxon>Embryophyta</taxon>
        <taxon>Tracheophyta</taxon>
        <taxon>Spermatophyta</taxon>
        <taxon>Magnoliopsida</taxon>
        <taxon>eudicotyledons</taxon>
        <taxon>Gunneridae</taxon>
        <taxon>Pentapetalae</taxon>
        <taxon>Saxifragales</taxon>
        <taxon>Crassulaceae</taxon>
        <taxon>Kalanchoe</taxon>
    </lineage>
</organism>
<dbReference type="Gramene" id="Kaladp0048s0656.1.v1.1">
    <property type="protein sequence ID" value="Kaladp0048s0656.1.v1.1"/>
    <property type="gene ID" value="Kaladp0048s0656.v1.1"/>
</dbReference>
<dbReference type="EnsemblPlants" id="Kaladp0048s0656.1.v1.1">
    <property type="protein sequence ID" value="Kaladp0048s0656.1.v1.1"/>
    <property type="gene ID" value="Kaladp0048s0656.v1.1"/>
</dbReference>
<name>A0A7N0ZXE7_KALFE</name>
<reference evidence="1" key="1">
    <citation type="submission" date="2021-01" db="UniProtKB">
        <authorList>
            <consortium name="EnsemblPlants"/>
        </authorList>
    </citation>
    <scope>IDENTIFICATION</scope>
</reference>
<dbReference type="Proteomes" id="UP000594263">
    <property type="component" value="Unplaced"/>
</dbReference>
<proteinExistence type="predicted"/>
<evidence type="ECO:0000313" key="2">
    <source>
        <dbReference type="Proteomes" id="UP000594263"/>
    </source>
</evidence>
<evidence type="ECO:0000313" key="1">
    <source>
        <dbReference type="EnsemblPlants" id="Kaladp0048s0656.1.v1.1"/>
    </source>
</evidence>
<keyword evidence="2" id="KW-1185">Reference proteome</keyword>
<dbReference type="AlphaFoldDB" id="A0A7N0ZXE7"/>
<accession>A0A7N0ZXE7</accession>